<name>A0A926DI33_9FIRM</name>
<dbReference type="EMBL" id="JACRSS010000001">
    <property type="protein sequence ID" value="MBC8538177.1"/>
    <property type="molecule type" value="Genomic_DNA"/>
</dbReference>
<dbReference type="Proteomes" id="UP000617951">
    <property type="component" value="Unassembled WGS sequence"/>
</dbReference>
<accession>A0A926DI33</accession>
<dbReference type="Gene3D" id="3.40.50.300">
    <property type="entry name" value="P-loop containing nucleotide triphosphate hydrolases"/>
    <property type="match status" value="1"/>
</dbReference>
<dbReference type="InterPro" id="IPR001482">
    <property type="entry name" value="T2SS/T4SS_dom"/>
</dbReference>
<sequence length="349" mass="38427">MINRLLEHARNLGCSDIHIMSGEPPIVRLRGELTRIGDLNPYTPEEIRCIASDMMRVSVSDPDPDRDSQFCYITPMGNRQRVNIYHSQGRCSIAVRLLQPTVPTMEAFHLPAVLRSVAKYRSGLVLINGEAGSGRTTTVTALLNLINEKKGSHILILESPVEYIHEGKRSLISHRSVGTDVESLTQGVEAALKEDVDILSLGELTDAASIDAALAAAQAGCLVFASLRADSTQAAFSRILRAYPAQDRPVVLRQLSRCLRAVTTQCLLPVAGGDSLVPAFEILRVNDEVASRIALDRLDEIRPLMREDSSFGMSTMEQSLAELVNSQTVTKEWAQYFSLQPQELAEYLK</sequence>
<evidence type="ECO:0000256" key="1">
    <source>
        <dbReference type="ARBA" id="ARBA00006611"/>
    </source>
</evidence>
<proteinExistence type="inferred from homology"/>
<evidence type="ECO:0000313" key="4">
    <source>
        <dbReference type="Proteomes" id="UP000617951"/>
    </source>
</evidence>
<dbReference type="RefSeq" id="WP_249279948.1">
    <property type="nucleotide sequence ID" value="NZ_JACRSS010000001.1"/>
</dbReference>
<dbReference type="SUPFAM" id="SSF52540">
    <property type="entry name" value="P-loop containing nucleoside triphosphate hydrolases"/>
    <property type="match status" value="1"/>
</dbReference>
<keyword evidence="4" id="KW-1185">Reference proteome</keyword>
<dbReference type="InterPro" id="IPR050921">
    <property type="entry name" value="T4SS_GSP_E_ATPase"/>
</dbReference>
<evidence type="ECO:0000259" key="2">
    <source>
        <dbReference type="Pfam" id="PF00437"/>
    </source>
</evidence>
<dbReference type="GO" id="GO:0016887">
    <property type="term" value="F:ATP hydrolysis activity"/>
    <property type="evidence" value="ECO:0007669"/>
    <property type="project" value="InterPro"/>
</dbReference>
<comment type="caution">
    <text evidence="3">The sequence shown here is derived from an EMBL/GenBank/DDBJ whole genome shotgun (WGS) entry which is preliminary data.</text>
</comment>
<protein>
    <submittedName>
        <fullName evidence="3">Flp pilus assembly complex ATPase component TadA</fullName>
    </submittedName>
</protein>
<dbReference type="AlphaFoldDB" id="A0A926DI33"/>
<feature type="domain" description="Bacterial type II secretion system protein E" evidence="2">
    <location>
        <begin position="113"/>
        <end position="269"/>
    </location>
</feature>
<reference evidence="3" key="1">
    <citation type="submission" date="2020-08" db="EMBL/GenBank/DDBJ databases">
        <title>Genome public.</title>
        <authorList>
            <person name="Liu C."/>
            <person name="Sun Q."/>
        </authorList>
    </citation>
    <scope>NUCLEOTIDE SEQUENCE</scope>
    <source>
        <strain evidence="3">NSJ-63</strain>
    </source>
</reference>
<dbReference type="Pfam" id="PF00437">
    <property type="entry name" value="T2SSE"/>
    <property type="match status" value="1"/>
</dbReference>
<comment type="similarity">
    <text evidence="1">Belongs to the GSP E family.</text>
</comment>
<dbReference type="PANTHER" id="PTHR30486:SF6">
    <property type="entry name" value="TYPE IV PILUS RETRACTATION ATPASE PILT"/>
    <property type="match status" value="1"/>
</dbReference>
<gene>
    <name evidence="3" type="primary">tadA</name>
    <name evidence="3" type="ORF">H8693_04435</name>
</gene>
<evidence type="ECO:0000313" key="3">
    <source>
        <dbReference type="EMBL" id="MBC8538177.1"/>
    </source>
</evidence>
<dbReference type="Gene3D" id="3.30.450.90">
    <property type="match status" value="1"/>
</dbReference>
<organism evidence="3 4">
    <name type="scientific">Guopingia tenuis</name>
    <dbReference type="NCBI Taxonomy" id="2763656"/>
    <lineage>
        <taxon>Bacteria</taxon>
        <taxon>Bacillati</taxon>
        <taxon>Bacillota</taxon>
        <taxon>Clostridia</taxon>
        <taxon>Christensenellales</taxon>
        <taxon>Christensenellaceae</taxon>
        <taxon>Guopingia</taxon>
    </lineage>
</organism>
<dbReference type="PANTHER" id="PTHR30486">
    <property type="entry name" value="TWITCHING MOTILITY PROTEIN PILT"/>
    <property type="match status" value="1"/>
</dbReference>
<dbReference type="InterPro" id="IPR027417">
    <property type="entry name" value="P-loop_NTPase"/>
</dbReference>